<dbReference type="GO" id="GO:0005524">
    <property type="term" value="F:ATP binding"/>
    <property type="evidence" value="ECO:0007669"/>
    <property type="project" value="UniProtKB-UniRule"/>
</dbReference>
<comment type="subcellular location">
    <subcellularLocation>
        <location evidence="1 13">Cytoplasm</location>
    </subcellularLocation>
</comment>
<dbReference type="HAMAP" id="MF_00041">
    <property type="entry name" value="Cys_tRNA_synth"/>
    <property type="match status" value="1"/>
</dbReference>
<evidence type="ECO:0000256" key="10">
    <source>
        <dbReference type="ARBA" id="ARBA00022917"/>
    </source>
</evidence>
<dbReference type="Gene3D" id="1.20.120.1910">
    <property type="entry name" value="Cysteine-tRNA ligase, C-terminal anti-codon recognition domain"/>
    <property type="match status" value="1"/>
</dbReference>
<dbReference type="Pfam" id="PF01406">
    <property type="entry name" value="tRNA-synt_1e"/>
    <property type="match status" value="1"/>
</dbReference>
<dbReference type="InterPro" id="IPR014729">
    <property type="entry name" value="Rossmann-like_a/b/a_fold"/>
</dbReference>
<dbReference type="RefSeq" id="WP_062143681.1">
    <property type="nucleotide sequence ID" value="NZ_CP013002.1"/>
</dbReference>
<dbReference type="InterPro" id="IPR015803">
    <property type="entry name" value="Cys-tRNA-ligase"/>
</dbReference>
<evidence type="ECO:0000256" key="2">
    <source>
        <dbReference type="ARBA" id="ARBA00005594"/>
    </source>
</evidence>
<dbReference type="InterPro" id="IPR024909">
    <property type="entry name" value="Cys-tRNA/MSH_ligase"/>
</dbReference>
<dbReference type="PRINTS" id="PR00983">
    <property type="entry name" value="TRNASYNTHCYS"/>
</dbReference>
<keyword evidence="7 13" id="KW-0547">Nucleotide-binding</keyword>
<feature type="binding site" evidence="13">
    <location>
        <position position="211"/>
    </location>
    <ligand>
        <name>Zn(2+)</name>
        <dbReference type="ChEBI" id="CHEBI:29105"/>
    </ligand>
</feature>
<feature type="binding site" evidence="13">
    <location>
        <position position="236"/>
    </location>
    <ligand>
        <name>Zn(2+)</name>
        <dbReference type="ChEBI" id="CHEBI:29105"/>
    </ligand>
</feature>
<dbReference type="Pfam" id="PF23493">
    <property type="entry name" value="CysS_C"/>
    <property type="match status" value="1"/>
</dbReference>
<dbReference type="SUPFAM" id="SSF52374">
    <property type="entry name" value="Nucleotidylyl transferase"/>
    <property type="match status" value="1"/>
</dbReference>
<evidence type="ECO:0000313" key="16">
    <source>
        <dbReference type="Proteomes" id="UP000056905"/>
    </source>
</evidence>
<dbReference type="InterPro" id="IPR056411">
    <property type="entry name" value="CysS_C"/>
</dbReference>
<evidence type="ECO:0000256" key="4">
    <source>
        <dbReference type="ARBA" id="ARBA00022490"/>
    </source>
</evidence>
<evidence type="ECO:0000256" key="13">
    <source>
        <dbReference type="HAMAP-Rule" id="MF_00041"/>
    </source>
</evidence>
<evidence type="ECO:0000313" key="15">
    <source>
        <dbReference type="EMBL" id="ALL12285.1"/>
    </source>
</evidence>
<evidence type="ECO:0000256" key="8">
    <source>
        <dbReference type="ARBA" id="ARBA00022833"/>
    </source>
</evidence>
<dbReference type="PANTHER" id="PTHR10890">
    <property type="entry name" value="CYSTEINYL-TRNA SYNTHETASE"/>
    <property type="match status" value="1"/>
</dbReference>
<keyword evidence="5 13" id="KW-0436">Ligase</keyword>
<keyword evidence="6 13" id="KW-0479">Metal-binding</keyword>
<protein>
    <recommendedName>
        <fullName evidence="13">Cysteine--tRNA ligase</fullName>
        <ecNumber evidence="13">6.1.1.16</ecNumber>
    </recommendedName>
    <alternativeName>
        <fullName evidence="13">Cysteinyl-tRNA synthetase</fullName>
        <shortName evidence="13">CysRS</shortName>
    </alternativeName>
</protein>
<dbReference type="AlphaFoldDB" id="A0A0P0NX00"/>
<dbReference type="InterPro" id="IPR009080">
    <property type="entry name" value="tRNAsynth_Ia_anticodon-bd"/>
</dbReference>
<reference evidence="15 16" key="1">
    <citation type="submission" date="2015-10" db="EMBL/GenBank/DDBJ databases">
        <title>Conservation of the essential genome among Caulobacter and Brevundimonas species.</title>
        <authorList>
            <person name="Scott D."/>
            <person name="Ely B."/>
        </authorList>
    </citation>
    <scope>NUCLEOTIDE SEQUENCE [LARGE SCALE GENOMIC DNA]</scope>
    <source>
        <strain evidence="15 16">CB4</strain>
    </source>
</reference>
<feature type="binding site" evidence="13">
    <location>
        <position position="29"/>
    </location>
    <ligand>
        <name>Zn(2+)</name>
        <dbReference type="ChEBI" id="CHEBI:29105"/>
    </ligand>
</feature>
<dbReference type="SMART" id="SM00840">
    <property type="entry name" value="DALR_2"/>
    <property type="match status" value="1"/>
</dbReference>
<evidence type="ECO:0000256" key="7">
    <source>
        <dbReference type="ARBA" id="ARBA00022741"/>
    </source>
</evidence>
<evidence type="ECO:0000256" key="6">
    <source>
        <dbReference type="ARBA" id="ARBA00022723"/>
    </source>
</evidence>
<keyword evidence="11 13" id="KW-0030">Aminoacyl-tRNA synthetase</keyword>
<dbReference type="Gene3D" id="3.40.50.620">
    <property type="entry name" value="HUPs"/>
    <property type="match status" value="1"/>
</dbReference>
<comment type="subunit">
    <text evidence="3 13">Monomer.</text>
</comment>
<keyword evidence="4 13" id="KW-0963">Cytoplasm</keyword>
<evidence type="ECO:0000256" key="3">
    <source>
        <dbReference type="ARBA" id="ARBA00011245"/>
    </source>
</evidence>
<dbReference type="GO" id="GO:0006423">
    <property type="term" value="P:cysteinyl-tRNA aminoacylation"/>
    <property type="evidence" value="ECO:0007669"/>
    <property type="project" value="UniProtKB-UniRule"/>
</dbReference>
<dbReference type="Pfam" id="PF09190">
    <property type="entry name" value="DALR_2"/>
    <property type="match status" value="1"/>
</dbReference>
<feature type="short sequence motif" description="'KMSKS' region" evidence="13">
    <location>
        <begin position="269"/>
        <end position="273"/>
    </location>
</feature>
<name>A0A0P0NX00_9CAUL</name>
<feature type="domain" description="Cysteinyl-tRNA synthetase class Ia DALR" evidence="14">
    <location>
        <begin position="343"/>
        <end position="405"/>
    </location>
</feature>
<dbReference type="STRING" id="69395.AQ619_02300"/>
<organism evidence="15 16">
    <name type="scientific">Caulobacter henricii</name>
    <dbReference type="NCBI Taxonomy" id="69395"/>
    <lineage>
        <taxon>Bacteria</taxon>
        <taxon>Pseudomonadati</taxon>
        <taxon>Pseudomonadota</taxon>
        <taxon>Alphaproteobacteria</taxon>
        <taxon>Caulobacterales</taxon>
        <taxon>Caulobacteraceae</taxon>
        <taxon>Caulobacter</taxon>
    </lineage>
</organism>
<sequence>MTLKLHDTLTREKRAFVPVDPNRVTMYVCGPTVYNHAHIGNFRPVVVFDVLFRMLRHIYGEDAVVYARNVTDVDDKINKKAFDEGVAIKVITDRYLAAYHADADGLLALRPTLEPKATEHIGAIVKMIGKLVENGSAYAAEGHVLFDTQSFSDYGQLSGRPLDEMIAGARVEVAPYKRHAADFVLWKPSKENEPVWDSPWGAGRPGWHIECSAMIDKALGQTIDIHGGGIDLAFPHHENEVAQSRCAHDTQVLANYWMHNGFLDMSGEKMSKSLGNVILPNELLKTTPGEVIRWALLSAHYRQPLDWTPELLEQSRKALDRLYGALRRAKDVPMDQAMEAPAEVLAALEDDLNTPQAISCFFEVSSAIERAVTAGDTVAIAANKARLIEAGALLGFLQADPDAWFEGDASDDLKAQVEDLLKRRVEARAAKDWTAADAIRAELDALGVVVMDGPAGATWRMKD</sequence>
<evidence type="ECO:0000256" key="1">
    <source>
        <dbReference type="ARBA" id="ARBA00004496"/>
    </source>
</evidence>
<comment type="cofactor">
    <cofactor evidence="13">
        <name>Zn(2+)</name>
        <dbReference type="ChEBI" id="CHEBI:29105"/>
    </cofactor>
    <text evidence="13">Binds 1 zinc ion per subunit.</text>
</comment>
<keyword evidence="10 13" id="KW-0648">Protein biosynthesis</keyword>
<accession>A0A0P0NX00</accession>
<dbReference type="EC" id="6.1.1.16" evidence="13"/>
<comment type="similarity">
    <text evidence="2 13">Belongs to the class-I aminoacyl-tRNA synthetase family.</text>
</comment>
<evidence type="ECO:0000256" key="12">
    <source>
        <dbReference type="ARBA" id="ARBA00047398"/>
    </source>
</evidence>
<dbReference type="GO" id="GO:0005829">
    <property type="term" value="C:cytosol"/>
    <property type="evidence" value="ECO:0007669"/>
    <property type="project" value="TreeGrafter"/>
</dbReference>
<dbReference type="InterPro" id="IPR015273">
    <property type="entry name" value="Cys-tRNA-synt_Ia_DALR"/>
</dbReference>
<feature type="binding site" evidence="13">
    <location>
        <position position="272"/>
    </location>
    <ligand>
        <name>ATP</name>
        <dbReference type="ChEBI" id="CHEBI:30616"/>
    </ligand>
</feature>
<gene>
    <name evidence="13" type="primary">cysS</name>
    <name evidence="15" type="ORF">AQ619_02300</name>
</gene>
<dbReference type="CDD" id="cd00672">
    <property type="entry name" value="CysRS_core"/>
    <property type="match status" value="1"/>
</dbReference>
<keyword evidence="9 13" id="KW-0067">ATP-binding</keyword>
<dbReference type="GO" id="GO:0008270">
    <property type="term" value="F:zinc ion binding"/>
    <property type="evidence" value="ECO:0007669"/>
    <property type="project" value="UniProtKB-UniRule"/>
</dbReference>
<dbReference type="Proteomes" id="UP000056905">
    <property type="component" value="Chromosome"/>
</dbReference>
<dbReference type="KEGG" id="chq:AQ619_02300"/>
<evidence type="ECO:0000256" key="9">
    <source>
        <dbReference type="ARBA" id="ARBA00022840"/>
    </source>
</evidence>
<dbReference type="eggNOG" id="COG0215">
    <property type="taxonomic scope" value="Bacteria"/>
</dbReference>
<evidence type="ECO:0000259" key="14">
    <source>
        <dbReference type="SMART" id="SM00840"/>
    </source>
</evidence>
<evidence type="ECO:0000256" key="11">
    <source>
        <dbReference type="ARBA" id="ARBA00023146"/>
    </source>
</evidence>
<dbReference type="PANTHER" id="PTHR10890:SF3">
    <property type="entry name" value="CYSTEINE--TRNA LIGASE, CYTOPLASMIC"/>
    <property type="match status" value="1"/>
</dbReference>
<proteinExistence type="inferred from homology"/>
<dbReference type="GO" id="GO:0004817">
    <property type="term" value="F:cysteine-tRNA ligase activity"/>
    <property type="evidence" value="ECO:0007669"/>
    <property type="project" value="UniProtKB-UniRule"/>
</dbReference>
<evidence type="ECO:0000256" key="5">
    <source>
        <dbReference type="ARBA" id="ARBA00022598"/>
    </source>
</evidence>
<feature type="short sequence motif" description="'HIGH' region" evidence="13">
    <location>
        <begin position="31"/>
        <end position="41"/>
    </location>
</feature>
<dbReference type="EMBL" id="CP013002">
    <property type="protein sequence ID" value="ALL12285.1"/>
    <property type="molecule type" value="Genomic_DNA"/>
</dbReference>
<comment type="catalytic activity">
    <reaction evidence="12 13">
        <text>tRNA(Cys) + L-cysteine + ATP = L-cysteinyl-tRNA(Cys) + AMP + diphosphate</text>
        <dbReference type="Rhea" id="RHEA:17773"/>
        <dbReference type="Rhea" id="RHEA-COMP:9661"/>
        <dbReference type="Rhea" id="RHEA-COMP:9679"/>
        <dbReference type="ChEBI" id="CHEBI:30616"/>
        <dbReference type="ChEBI" id="CHEBI:33019"/>
        <dbReference type="ChEBI" id="CHEBI:35235"/>
        <dbReference type="ChEBI" id="CHEBI:78442"/>
        <dbReference type="ChEBI" id="CHEBI:78517"/>
        <dbReference type="ChEBI" id="CHEBI:456215"/>
        <dbReference type="EC" id="6.1.1.16"/>
    </reaction>
</comment>
<keyword evidence="8 13" id="KW-0862">Zinc</keyword>
<dbReference type="NCBIfam" id="TIGR00435">
    <property type="entry name" value="cysS"/>
    <property type="match status" value="1"/>
</dbReference>
<dbReference type="InterPro" id="IPR032678">
    <property type="entry name" value="tRNA-synt_1_cat_dom"/>
</dbReference>
<dbReference type="OrthoDB" id="9815130at2"/>
<keyword evidence="16" id="KW-1185">Reference proteome</keyword>
<dbReference type="SUPFAM" id="SSF47323">
    <property type="entry name" value="Anticodon-binding domain of a subclass of class I aminoacyl-tRNA synthetases"/>
    <property type="match status" value="1"/>
</dbReference>
<dbReference type="FunFam" id="3.40.50.620:FF:000068">
    <property type="entry name" value="Cysteine--tRNA ligase"/>
    <property type="match status" value="1"/>
</dbReference>
<feature type="binding site" evidence="13">
    <location>
        <position position="240"/>
    </location>
    <ligand>
        <name>Zn(2+)</name>
        <dbReference type="ChEBI" id="CHEBI:29105"/>
    </ligand>
</feature>